<dbReference type="Proteomes" id="UP000231157">
    <property type="component" value="Unassembled WGS sequence"/>
</dbReference>
<reference evidence="4" key="1">
    <citation type="submission" date="2017-09" db="EMBL/GenBank/DDBJ databases">
        <title>Depth-based differentiation of microbial function through sediment-hosted aquifers and enrichment of novel symbionts in the deep terrestrial subsurface.</title>
        <authorList>
            <person name="Probst A.J."/>
            <person name="Ladd B."/>
            <person name="Jarett J.K."/>
            <person name="Geller-Mcgrath D.E."/>
            <person name="Sieber C.M.K."/>
            <person name="Emerson J.B."/>
            <person name="Anantharaman K."/>
            <person name="Thomas B.C."/>
            <person name="Malmstrom R."/>
            <person name="Stieglmeier M."/>
            <person name="Klingl A."/>
            <person name="Woyke T."/>
            <person name="Ryan C.M."/>
            <person name="Banfield J.F."/>
        </authorList>
    </citation>
    <scope>NUCLEOTIDE SEQUENCE [LARGE SCALE GENOMIC DNA]</scope>
</reference>
<evidence type="ECO:0000313" key="4">
    <source>
        <dbReference type="Proteomes" id="UP000231157"/>
    </source>
</evidence>
<organism evidence="3 4">
    <name type="scientific">Candidatus Harrisonbacteria bacterium CG10_big_fil_rev_8_21_14_0_10_40_38</name>
    <dbReference type="NCBI Taxonomy" id="1974583"/>
    <lineage>
        <taxon>Bacteria</taxon>
        <taxon>Candidatus Harrisoniibacteriota</taxon>
    </lineage>
</organism>
<name>A0A2H0URT7_9BACT</name>
<evidence type="ECO:0000259" key="2">
    <source>
        <dbReference type="Pfam" id="PF18914"/>
    </source>
</evidence>
<evidence type="ECO:0000256" key="1">
    <source>
        <dbReference type="SAM" id="MobiDB-lite"/>
    </source>
</evidence>
<proteinExistence type="predicted"/>
<feature type="compositionally biased region" description="Basic and acidic residues" evidence="1">
    <location>
        <begin position="139"/>
        <end position="149"/>
    </location>
</feature>
<evidence type="ECO:0000313" key="3">
    <source>
        <dbReference type="EMBL" id="PIR89128.1"/>
    </source>
</evidence>
<dbReference type="InterPro" id="IPR043724">
    <property type="entry name" value="DUF5666"/>
</dbReference>
<dbReference type="Pfam" id="PF18914">
    <property type="entry name" value="DUF5666"/>
    <property type="match status" value="1"/>
</dbReference>
<dbReference type="EMBL" id="PFAZ01000007">
    <property type="protein sequence ID" value="PIR89128.1"/>
    <property type="molecule type" value="Genomic_DNA"/>
</dbReference>
<accession>A0A2H0URT7</accession>
<comment type="caution">
    <text evidence="3">The sequence shown here is derived from an EMBL/GenBank/DDBJ whole genome shotgun (WGS) entry which is preliminary data.</text>
</comment>
<sequence>MKKYIIGSLFGVILASGIAFGTFAASAKNQPLLEDTLSFFSRKISATAIGQAWFANGEVYAMLRGQVTEVHPTSNSFVLNAFGGKWTVSVSSDTKFIGEGFDITKLNSNDLLEIRGVVSTTSDLSIEAKSVKVWTTVGRDDKKDEKPEKTTPTVQPFGRSYPGTLGTMSVNEKSFLFTTENGKTYTIQLTDITAILGKNSQKISFGDMNSGDKVRVFGKLEGNTISARIVRDLEISK</sequence>
<feature type="region of interest" description="Disordered" evidence="1">
    <location>
        <begin position="139"/>
        <end position="159"/>
    </location>
</feature>
<feature type="domain" description="DUF5666" evidence="2">
    <location>
        <begin position="64"/>
        <end position="121"/>
    </location>
</feature>
<gene>
    <name evidence="3" type="ORF">COU07_02770</name>
</gene>
<protein>
    <recommendedName>
        <fullName evidence="2">DUF5666 domain-containing protein</fullName>
    </recommendedName>
</protein>
<dbReference type="AlphaFoldDB" id="A0A2H0URT7"/>